<proteinExistence type="predicted"/>
<organism evidence="1 2">
    <name type="scientific">Alkaliphilus flagellatus</name>
    <dbReference type="NCBI Taxonomy" id="2841507"/>
    <lineage>
        <taxon>Bacteria</taxon>
        <taxon>Bacillati</taxon>
        <taxon>Bacillota</taxon>
        <taxon>Clostridia</taxon>
        <taxon>Peptostreptococcales</taxon>
        <taxon>Natronincolaceae</taxon>
        <taxon>Alkaliphilus</taxon>
    </lineage>
</organism>
<name>A0ABS6G6W2_9FIRM</name>
<gene>
    <name evidence="1" type="ORF">KQI88_15810</name>
</gene>
<reference evidence="1 2" key="1">
    <citation type="submission" date="2021-06" db="EMBL/GenBank/DDBJ databases">
        <authorList>
            <person name="Sun Q."/>
            <person name="Li D."/>
        </authorList>
    </citation>
    <scope>NUCLEOTIDE SEQUENCE [LARGE SCALE GENOMIC DNA]</scope>
    <source>
        <strain evidence="1 2">MSJ-5</strain>
    </source>
</reference>
<comment type="caution">
    <text evidence="1">The sequence shown here is derived from an EMBL/GenBank/DDBJ whole genome shotgun (WGS) entry which is preliminary data.</text>
</comment>
<sequence length="65" mass="7637">MTKFTVGGVPWEELTEEQRLQARQRATKVVSEIVTQHVQNMIDEGKSIEEIKKFLKIDEEDNYKN</sequence>
<accession>A0ABS6G6W2</accession>
<evidence type="ECO:0000313" key="1">
    <source>
        <dbReference type="EMBL" id="MBU5677884.1"/>
    </source>
</evidence>
<evidence type="ECO:0000313" key="2">
    <source>
        <dbReference type="Proteomes" id="UP000779508"/>
    </source>
</evidence>
<dbReference type="EMBL" id="JAHLQK010000006">
    <property type="protein sequence ID" value="MBU5677884.1"/>
    <property type="molecule type" value="Genomic_DNA"/>
</dbReference>
<protein>
    <submittedName>
        <fullName evidence="1">Uncharacterized protein</fullName>
    </submittedName>
</protein>
<dbReference type="Proteomes" id="UP000779508">
    <property type="component" value="Unassembled WGS sequence"/>
</dbReference>
<dbReference type="RefSeq" id="WP_216418973.1">
    <property type="nucleotide sequence ID" value="NZ_JAHLQK010000006.1"/>
</dbReference>
<keyword evidence="2" id="KW-1185">Reference proteome</keyword>